<feature type="region of interest" description="Disordered" evidence="1">
    <location>
        <begin position="457"/>
        <end position="508"/>
    </location>
</feature>
<feature type="compositionally biased region" description="Basic and acidic residues" evidence="1">
    <location>
        <begin position="298"/>
        <end position="318"/>
    </location>
</feature>
<evidence type="ECO:0000313" key="2">
    <source>
        <dbReference type="EMBL" id="KAL3777681.1"/>
    </source>
</evidence>
<feature type="region of interest" description="Disordered" evidence="1">
    <location>
        <begin position="291"/>
        <end position="318"/>
    </location>
</feature>
<evidence type="ECO:0000313" key="3">
    <source>
        <dbReference type="Proteomes" id="UP001516023"/>
    </source>
</evidence>
<comment type="caution">
    <text evidence="2">The sequence shown here is derived from an EMBL/GenBank/DDBJ whole genome shotgun (WGS) entry which is preliminary data.</text>
</comment>
<sequence>MSGGNNEIPVQLDLEGGFVVGQPPQPSTHTRRDSDGDHDEYFNARHFGGELQDYDIYDDECDDDDFCDEDLPEGYYYESPSNHDALEESQQQQSMESSPSKQDLTTLGSAKQTSKPQPTQRPIKTILGPPPTLLRTTTQVISSNLEKYHPHAFSIFSECQWESIIECRCESFTEVAASLHHQASSKKLLMPPLSEKHLSLIENHPANFHFRNSVKVDYLLWRKIVDYTFPIGGMMRPAVLEEPWEVLVGRLVEWGKDLVELFELKDEEDAVEEGKNSCQCYSGDVIVKREDVEDSEEDAPKSAEKDEPVVTQESEKDRLKAQSAVRTSTLHYLLKSIQYSPMDVKILSDTGVGKCVSKVIKIAYKLMKSLHHPENIDDDEMEDAFAGYPYFWRKSCRLCCNGASRSYTTLKIIPSCEVDIPRLSNDGKDSIELSPLELLEQLLREWKEMASESGVAISSTSASKAATEAKSPTKKQRVDSSKALKSSPAPKENETSFPFASFGKPRNSSMEQHITNMNLLHSSPNWRSLYHTLQKREKMVRIAQGEKVRASRESLEKNRPKIGKVVLKKAVGRVRGLGPSLGSAKGQERREAILNKSLGKRAQAMQANGGSGSYNDSSTKSSGKLSQLRQESKVAAKWSKGTQKTVSKIAHNPGATFSSFGASVARAGGSNTTTAAASKPKMVGNQARVKLQGGKQMTLPSAASAKSIGMFSSLQKDRMGKKSAAERVAMKRESGKRKR</sequence>
<feature type="compositionally biased region" description="Polar residues" evidence="1">
    <location>
        <begin position="605"/>
        <end position="629"/>
    </location>
</feature>
<keyword evidence="3" id="KW-1185">Reference proteome</keyword>
<feature type="region of interest" description="Disordered" evidence="1">
    <location>
        <begin position="1"/>
        <end position="131"/>
    </location>
</feature>
<proteinExistence type="predicted"/>
<feature type="compositionally biased region" description="Polar residues" evidence="1">
    <location>
        <begin position="103"/>
        <end position="122"/>
    </location>
</feature>
<feature type="region of interest" description="Disordered" evidence="1">
    <location>
        <begin position="602"/>
        <end position="639"/>
    </location>
</feature>
<dbReference type="Proteomes" id="UP001516023">
    <property type="component" value="Unassembled WGS sequence"/>
</dbReference>
<feature type="compositionally biased region" description="Low complexity" evidence="1">
    <location>
        <begin position="88"/>
        <end position="102"/>
    </location>
</feature>
<protein>
    <submittedName>
        <fullName evidence="2">Uncharacterized protein</fullName>
    </submittedName>
</protein>
<feature type="compositionally biased region" description="Basic and acidic residues" evidence="1">
    <location>
        <begin position="30"/>
        <end position="43"/>
    </location>
</feature>
<name>A0ABD3NSR0_9STRA</name>
<gene>
    <name evidence="2" type="ORF">HJC23_007657</name>
</gene>
<feature type="compositionally biased region" description="Acidic residues" evidence="1">
    <location>
        <begin position="52"/>
        <end position="72"/>
    </location>
</feature>
<feature type="compositionally biased region" description="Low complexity" evidence="1">
    <location>
        <begin position="457"/>
        <end position="470"/>
    </location>
</feature>
<evidence type="ECO:0000256" key="1">
    <source>
        <dbReference type="SAM" id="MobiDB-lite"/>
    </source>
</evidence>
<dbReference type="AlphaFoldDB" id="A0ABD3NSR0"/>
<accession>A0ABD3NSR0</accession>
<organism evidence="2 3">
    <name type="scientific">Cyclotella cryptica</name>
    <dbReference type="NCBI Taxonomy" id="29204"/>
    <lineage>
        <taxon>Eukaryota</taxon>
        <taxon>Sar</taxon>
        <taxon>Stramenopiles</taxon>
        <taxon>Ochrophyta</taxon>
        <taxon>Bacillariophyta</taxon>
        <taxon>Coscinodiscophyceae</taxon>
        <taxon>Thalassiosirophycidae</taxon>
        <taxon>Stephanodiscales</taxon>
        <taxon>Stephanodiscaceae</taxon>
        <taxon>Cyclotella</taxon>
    </lineage>
</organism>
<dbReference type="EMBL" id="JABMIG020000447">
    <property type="protein sequence ID" value="KAL3777681.1"/>
    <property type="molecule type" value="Genomic_DNA"/>
</dbReference>
<feature type="compositionally biased region" description="Basic and acidic residues" evidence="1">
    <location>
        <begin position="715"/>
        <end position="733"/>
    </location>
</feature>
<reference evidence="2 3" key="1">
    <citation type="journal article" date="2020" name="G3 (Bethesda)">
        <title>Improved Reference Genome for Cyclotella cryptica CCMP332, a Model for Cell Wall Morphogenesis, Salinity Adaptation, and Lipid Production in Diatoms (Bacillariophyta).</title>
        <authorList>
            <person name="Roberts W.R."/>
            <person name="Downey K.M."/>
            <person name="Ruck E.C."/>
            <person name="Traller J.C."/>
            <person name="Alverson A.J."/>
        </authorList>
    </citation>
    <scope>NUCLEOTIDE SEQUENCE [LARGE SCALE GENOMIC DNA]</scope>
    <source>
        <strain evidence="2 3">CCMP332</strain>
    </source>
</reference>
<feature type="region of interest" description="Disordered" evidence="1">
    <location>
        <begin position="712"/>
        <end position="739"/>
    </location>
</feature>